<feature type="compositionally biased region" description="Polar residues" evidence="1">
    <location>
        <begin position="10"/>
        <end position="20"/>
    </location>
</feature>
<dbReference type="Proteomes" id="UP000322159">
    <property type="component" value="Chromosome"/>
</dbReference>
<name>A0A5C1Y8C1_9MICO</name>
<dbReference type="OrthoDB" id="3787741at2"/>
<dbReference type="InterPro" id="IPR006976">
    <property type="entry name" value="VanZ-like"/>
</dbReference>
<keyword evidence="2" id="KW-1133">Transmembrane helix</keyword>
<dbReference type="EMBL" id="CP043504">
    <property type="protein sequence ID" value="QEO10224.1"/>
    <property type="molecule type" value="Genomic_DNA"/>
</dbReference>
<evidence type="ECO:0000259" key="3">
    <source>
        <dbReference type="Pfam" id="PF04892"/>
    </source>
</evidence>
<feature type="region of interest" description="Disordered" evidence="1">
    <location>
        <begin position="1"/>
        <end position="47"/>
    </location>
</feature>
<feature type="domain" description="VanZ-like" evidence="3">
    <location>
        <begin position="61"/>
        <end position="178"/>
    </location>
</feature>
<dbReference type="PANTHER" id="PTHR28008">
    <property type="entry name" value="DOMAIN PROTEIN, PUTATIVE (AFU_ORTHOLOGUE AFUA_3G10980)-RELATED"/>
    <property type="match status" value="1"/>
</dbReference>
<dbReference type="Pfam" id="PF04892">
    <property type="entry name" value="VanZ"/>
    <property type="match status" value="1"/>
</dbReference>
<dbReference type="PANTHER" id="PTHR28008:SF1">
    <property type="entry name" value="DOMAIN PROTEIN, PUTATIVE (AFU_ORTHOLOGUE AFUA_3G10980)-RELATED"/>
    <property type="match status" value="1"/>
</dbReference>
<gene>
    <name evidence="4" type="ORF">FLP23_09510</name>
</gene>
<evidence type="ECO:0000256" key="1">
    <source>
        <dbReference type="SAM" id="MobiDB-lite"/>
    </source>
</evidence>
<proteinExistence type="predicted"/>
<evidence type="ECO:0000313" key="4">
    <source>
        <dbReference type="EMBL" id="QEO10224.1"/>
    </source>
</evidence>
<feature type="transmembrane region" description="Helical" evidence="2">
    <location>
        <begin position="109"/>
        <end position="130"/>
    </location>
</feature>
<protein>
    <submittedName>
        <fullName evidence="4">VanZ family protein</fullName>
    </submittedName>
</protein>
<sequence>MRCRPRSVPSEPSATASTISRDGELTARNTPPSSPEPPTRGRHPARPYSGRMRTLVLRILFAVYLVVVGVIVWTPVSSDTPFGGPIGVVARWLTGFGLPLAESYTVLEVAANVVMFLPFGALAMTAFRWTRVWSTTLAGLATSGLIEGVQLFLPTRYSTVSDLVANTSGALLGALAVAWARRRALSAAASRPS</sequence>
<keyword evidence="2" id="KW-0812">Transmembrane</keyword>
<reference evidence="4 5" key="1">
    <citation type="submission" date="2019-09" db="EMBL/GenBank/DDBJ databases">
        <title>Genome sequencing of strain KACC 19322.</title>
        <authorList>
            <person name="Heo J."/>
            <person name="Kim S.-J."/>
            <person name="Kim J.-S."/>
            <person name="Hong S.-B."/>
            <person name="Kwon S.-W."/>
        </authorList>
    </citation>
    <scope>NUCLEOTIDE SEQUENCE [LARGE SCALE GENOMIC DNA]</scope>
    <source>
        <strain evidence="4 5">KACC 19322</strain>
    </source>
</reference>
<evidence type="ECO:0000313" key="5">
    <source>
        <dbReference type="Proteomes" id="UP000322159"/>
    </source>
</evidence>
<dbReference type="AlphaFoldDB" id="A0A5C1Y8C1"/>
<accession>A0A5C1Y8C1</accession>
<keyword evidence="5" id="KW-1185">Reference proteome</keyword>
<organism evidence="4 5">
    <name type="scientific">Protaetiibacter larvae</name>
    <dbReference type="NCBI Taxonomy" id="2592654"/>
    <lineage>
        <taxon>Bacteria</taxon>
        <taxon>Bacillati</taxon>
        <taxon>Actinomycetota</taxon>
        <taxon>Actinomycetes</taxon>
        <taxon>Micrococcales</taxon>
        <taxon>Microbacteriaceae</taxon>
        <taxon>Protaetiibacter</taxon>
    </lineage>
</organism>
<evidence type="ECO:0000256" key="2">
    <source>
        <dbReference type="SAM" id="Phobius"/>
    </source>
</evidence>
<keyword evidence="2" id="KW-0472">Membrane</keyword>
<feature type="transmembrane region" description="Helical" evidence="2">
    <location>
        <begin position="55"/>
        <end position="76"/>
    </location>
</feature>
<dbReference type="KEGG" id="lyk:FLP23_09510"/>